<keyword evidence="5" id="KW-0964">Secreted</keyword>
<dbReference type="Gene3D" id="2.60.40.2310">
    <property type="match status" value="1"/>
</dbReference>
<feature type="active site" description="Charge relay system" evidence="10 11">
    <location>
        <position position="226"/>
    </location>
</feature>
<dbReference type="Proteomes" id="UP001154282">
    <property type="component" value="Unassembled WGS sequence"/>
</dbReference>
<proteinExistence type="inferred from homology"/>
<dbReference type="Gene3D" id="3.30.70.80">
    <property type="entry name" value="Peptidase S8 propeptide/proteinase inhibitor I9"/>
    <property type="match status" value="1"/>
</dbReference>
<dbReference type="Pfam" id="PF05922">
    <property type="entry name" value="Inhibitor_I9"/>
    <property type="match status" value="1"/>
</dbReference>
<dbReference type="Pfam" id="PF17766">
    <property type="entry name" value="fn3_6"/>
    <property type="match status" value="1"/>
</dbReference>
<feature type="active site" description="Charge relay system" evidence="10 11">
    <location>
        <position position="571"/>
    </location>
</feature>
<dbReference type="GO" id="GO:0009610">
    <property type="term" value="P:response to symbiotic fungus"/>
    <property type="evidence" value="ECO:0007669"/>
    <property type="project" value="UniProtKB-ARBA"/>
</dbReference>
<evidence type="ECO:0000256" key="1">
    <source>
        <dbReference type="ARBA" id="ARBA00002076"/>
    </source>
</evidence>
<dbReference type="CDD" id="cd02120">
    <property type="entry name" value="PA_subtilisin_like"/>
    <property type="match status" value="1"/>
</dbReference>
<keyword evidence="4" id="KW-0052">Apoplast</keyword>
<evidence type="ECO:0000256" key="10">
    <source>
        <dbReference type="PIRSR" id="PIRSR615500-1"/>
    </source>
</evidence>
<evidence type="ECO:0000313" key="17">
    <source>
        <dbReference type="EMBL" id="CAI0401081.1"/>
    </source>
</evidence>
<sequence>MTTRGENLSPLLLLLLGFALSVAATSAEKTYIVYLREQSGEKTAEEIEGSHHSYLSSVKESEEEARASLIYSYKHSINGFAASLTSLQAARLREAGEVVGVVESRPGKYSTQTTRSWEFAGLNEAAAYSVAQEEPNMLHRAGYGKSVIVGVLDSGVWPEAESFGEQGLGPIPRSWRGICQTGQAFNSSHCNKKIIGARYYVKGFEKYYGKLNETEDYRSPRDKDGHGTHTASTVAGRQVHNVSAFGGFAKGTASGGAPLARLAIYKVCWAIPKQEKAMGNTCFEEDMLAAMDQAIADGVHVISISIGTQTPVNHTDDALSIGALHAMKRNVVIVCAAGNSGPAPATLSNPPPWILTVGASSLDRAFHGPLVLGNGKTIKVGGQTVTPYSVLRALPLVYAADAVRAGVPKNETNQCLPNSLSTEKVKGKIVLCMRGAGLRVLKGLEVKRAGGAGFILGNGASNGNEVSVDAHVLPATAVVYKEALDIMGYISSTKNPTASIGEAKTVLGYKPAPFMAGFTSRGPNVIHPYVLKPDIAAPGLNILAAWSEASPPTKLSTDKRIVKYNIESGTSMACPHVAGLAALLRSLHPTWSSAAVRSAIITTAWMKNNMGEAIKDPSGETATPFQFGSGHFRPSKAEDPGLVYDASYKDYLLYLCSYGVKSADKDFHCPESPPPTYDLNYPSLSVAKLKGSITIKRTVTNVGGDGKAVYFFSAKPPLGISIKVRPSILFFTRIGQRKSFTLTIRARNNRTTTNNYFKHGYGFGWYTWRDNYHVVRSPIAVSLA</sequence>
<dbReference type="EMBL" id="CAMGYJ010000004">
    <property type="protein sequence ID" value="CAI0401081.1"/>
    <property type="molecule type" value="Genomic_DNA"/>
</dbReference>
<dbReference type="InterPro" id="IPR010259">
    <property type="entry name" value="S8pro/Inhibitor_I9"/>
</dbReference>
<dbReference type="FunFam" id="3.50.30.30:FF:000005">
    <property type="entry name" value="subtilisin-like protease SBT1.5"/>
    <property type="match status" value="1"/>
</dbReference>
<evidence type="ECO:0000259" key="16">
    <source>
        <dbReference type="Pfam" id="PF17766"/>
    </source>
</evidence>
<dbReference type="InterPro" id="IPR023828">
    <property type="entry name" value="Peptidase_S8_Ser-AS"/>
</dbReference>
<evidence type="ECO:0000259" key="14">
    <source>
        <dbReference type="Pfam" id="PF02225"/>
    </source>
</evidence>
<evidence type="ECO:0000256" key="6">
    <source>
        <dbReference type="ARBA" id="ARBA00022670"/>
    </source>
</evidence>
<dbReference type="PROSITE" id="PS51892">
    <property type="entry name" value="SUBTILASE"/>
    <property type="match status" value="1"/>
</dbReference>
<dbReference type="Pfam" id="PF00082">
    <property type="entry name" value="Peptidase_S8"/>
    <property type="match status" value="1"/>
</dbReference>
<accession>A0AAV0IUB2</accession>
<gene>
    <name evidence="17" type="ORF">LITE_LOCUS11038</name>
</gene>
<evidence type="ECO:0000256" key="4">
    <source>
        <dbReference type="ARBA" id="ARBA00022523"/>
    </source>
</evidence>
<dbReference type="InterPro" id="IPR045051">
    <property type="entry name" value="SBT"/>
</dbReference>
<evidence type="ECO:0000313" key="18">
    <source>
        <dbReference type="Proteomes" id="UP001154282"/>
    </source>
</evidence>
<feature type="domain" description="Inhibitor I9" evidence="15">
    <location>
        <begin position="30"/>
        <end position="106"/>
    </location>
</feature>
<feature type="signal peptide" evidence="12">
    <location>
        <begin position="1"/>
        <end position="27"/>
    </location>
</feature>
<keyword evidence="18" id="KW-1185">Reference proteome</keyword>
<dbReference type="Pfam" id="PF02225">
    <property type="entry name" value="PA"/>
    <property type="match status" value="1"/>
</dbReference>
<comment type="subcellular location">
    <subcellularLocation>
        <location evidence="2">Secreted</location>
        <location evidence="2">Extracellular space</location>
        <location evidence="2">Apoplast</location>
    </subcellularLocation>
</comment>
<dbReference type="GO" id="GO:0004252">
    <property type="term" value="F:serine-type endopeptidase activity"/>
    <property type="evidence" value="ECO:0007669"/>
    <property type="project" value="UniProtKB-UniRule"/>
</dbReference>
<comment type="function">
    <text evidence="1">Required for arbuscular mycorrhiza (AM) development during AM symbiosis with AM fungi (e.g. Glomeromycota intraradices).</text>
</comment>
<feature type="domain" description="PA" evidence="14">
    <location>
        <begin position="395"/>
        <end position="485"/>
    </location>
</feature>
<keyword evidence="6 11" id="KW-0645">Protease</keyword>
<dbReference type="GO" id="GO:0009609">
    <property type="term" value="P:response to symbiotic bacterium"/>
    <property type="evidence" value="ECO:0007669"/>
    <property type="project" value="UniProtKB-ARBA"/>
</dbReference>
<keyword evidence="9 11" id="KW-0720">Serine protease</keyword>
<dbReference type="SUPFAM" id="SSF52743">
    <property type="entry name" value="Subtilisin-like"/>
    <property type="match status" value="1"/>
</dbReference>
<dbReference type="InterPro" id="IPR036852">
    <property type="entry name" value="Peptidase_S8/S53_dom_sf"/>
</dbReference>
<evidence type="ECO:0000256" key="8">
    <source>
        <dbReference type="ARBA" id="ARBA00022801"/>
    </source>
</evidence>
<comment type="similarity">
    <text evidence="3 11">Belongs to the peptidase S8 family.</text>
</comment>
<evidence type="ECO:0008006" key="19">
    <source>
        <dbReference type="Google" id="ProtNLM"/>
    </source>
</evidence>
<dbReference type="Gene3D" id="3.40.50.200">
    <property type="entry name" value="Peptidase S8/S53 domain"/>
    <property type="match status" value="1"/>
</dbReference>
<evidence type="ECO:0000256" key="11">
    <source>
        <dbReference type="PROSITE-ProRule" id="PRU01240"/>
    </source>
</evidence>
<evidence type="ECO:0000256" key="2">
    <source>
        <dbReference type="ARBA" id="ARBA00004271"/>
    </source>
</evidence>
<dbReference type="InterPro" id="IPR003137">
    <property type="entry name" value="PA_domain"/>
</dbReference>
<feature type="chain" id="PRO_5043527301" description="Subtilisin-like protease SBT5.6" evidence="12">
    <location>
        <begin position="28"/>
        <end position="784"/>
    </location>
</feature>
<dbReference type="PRINTS" id="PR00723">
    <property type="entry name" value="SUBTILISIN"/>
</dbReference>
<dbReference type="GO" id="GO:0006508">
    <property type="term" value="P:proteolysis"/>
    <property type="evidence" value="ECO:0007669"/>
    <property type="project" value="UniProtKB-KW"/>
</dbReference>
<dbReference type="FunFam" id="3.40.50.200:FF:000006">
    <property type="entry name" value="Subtilisin-like protease SBT1.5"/>
    <property type="match status" value="1"/>
</dbReference>
<dbReference type="InterPro" id="IPR000209">
    <property type="entry name" value="Peptidase_S8/S53_dom"/>
</dbReference>
<dbReference type="InterPro" id="IPR015500">
    <property type="entry name" value="Peptidase_S8_subtilisin-rel"/>
</dbReference>
<evidence type="ECO:0000259" key="15">
    <source>
        <dbReference type="Pfam" id="PF05922"/>
    </source>
</evidence>
<comment type="caution">
    <text evidence="17">The sequence shown here is derived from an EMBL/GenBank/DDBJ whole genome shotgun (WGS) entry which is preliminary data.</text>
</comment>
<dbReference type="InterPro" id="IPR041469">
    <property type="entry name" value="Subtilisin-like_FN3"/>
</dbReference>
<evidence type="ECO:0000256" key="5">
    <source>
        <dbReference type="ARBA" id="ARBA00022525"/>
    </source>
</evidence>
<feature type="domain" description="Peptidase S8/S53" evidence="13">
    <location>
        <begin position="144"/>
        <end position="630"/>
    </location>
</feature>
<evidence type="ECO:0000256" key="7">
    <source>
        <dbReference type="ARBA" id="ARBA00022729"/>
    </source>
</evidence>
<dbReference type="GO" id="GO:0048046">
    <property type="term" value="C:apoplast"/>
    <property type="evidence" value="ECO:0007669"/>
    <property type="project" value="UniProtKB-SubCell"/>
</dbReference>
<evidence type="ECO:0000259" key="13">
    <source>
        <dbReference type="Pfam" id="PF00082"/>
    </source>
</evidence>
<keyword evidence="8 11" id="KW-0378">Hydrolase</keyword>
<dbReference type="InterPro" id="IPR034197">
    <property type="entry name" value="Peptidases_S8_3"/>
</dbReference>
<organism evidence="17 18">
    <name type="scientific">Linum tenue</name>
    <dbReference type="NCBI Taxonomy" id="586396"/>
    <lineage>
        <taxon>Eukaryota</taxon>
        <taxon>Viridiplantae</taxon>
        <taxon>Streptophyta</taxon>
        <taxon>Embryophyta</taxon>
        <taxon>Tracheophyta</taxon>
        <taxon>Spermatophyta</taxon>
        <taxon>Magnoliopsida</taxon>
        <taxon>eudicotyledons</taxon>
        <taxon>Gunneridae</taxon>
        <taxon>Pentapetalae</taxon>
        <taxon>rosids</taxon>
        <taxon>fabids</taxon>
        <taxon>Malpighiales</taxon>
        <taxon>Linaceae</taxon>
        <taxon>Linum</taxon>
    </lineage>
</organism>
<dbReference type="InterPro" id="IPR037045">
    <property type="entry name" value="S8pro/Inhibitor_I9_sf"/>
</dbReference>
<evidence type="ECO:0000256" key="9">
    <source>
        <dbReference type="ARBA" id="ARBA00022825"/>
    </source>
</evidence>
<name>A0AAV0IUB2_9ROSI</name>
<evidence type="ECO:0000256" key="3">
    <source>
        <dbReference type="ARBA" id="ARBA00011073"/>
    </source>
</evidence>
<feature type="active site" description="Charge relay system" evidence="10 11">
    <location>
        <position position="153"/>
    </location>
</feature>
<dbReference type="PANTHER" id="PTHR10795">
    <property type="entry name" value="PROPROTEIN CONVERTASE SUBTILISIN/KEXIN"/>
    <property type="match status" value="1"/>
</dbReference>
<reference evidence="17" key="1">
    <citation type="submission" date="2022-08" db="EMBL/GenBank/DDBJ databases">
        <authorList>
            <person name="Gutierrez-Valencia J."/>
        </authorList>
    </citation>
    <scope>NUCLEOTIDE SEQUENCE</scope>
</reference>
<dbReference type="AlphaFoldDB" id="A0AAV0IUB2"/>
<keyword evidence="7 12" id="KW-0732">Signal</keyword>
<dbReference type="PROSITE" id="PS00138">
    <property type="entry name" value="SUBTILASE_SER"/>
    <property type="match status" value="1"/>
</dbReference>
<evidence type="ECO:0000256" key="12">
    <source>
        <dbReference type="SAM" id="SignalP"/>
    </source>
</evidence>
<dbReference type="Gene3D" id="3.50.30.30">
    <property type="match status" value="1"/>
</dbReference>
<dbReference type="CDD" id="cd04852">
    <property type="entry name" value="Peptidases_S8_3"/>
    <property type="match status" value="1"/>
</dbReference>
<protein>
    <recommendedName>
        <fullName evidence="19">Subtilisin-like protease SBT5.6</fullName>
    </recommendedName>
</protein>
<feature type="domain" description="Subtilisin-like protease fibronectin type-III" evidence="16">
    <location>
        <begin position="678"/>
        <end position="781"/>
    </location>
</feature>